<dbReference type="Pfam" id="PF09258">
    <property type="entry name" value="Glyco_transf_64"/>
    <property type="match status" value="1"/>
</dbReference>
<feature type="domain" description="Glycosyl transferase 64" evidence="13">
    <location>
        <begin position="70"/>
        <end position="321"/>
    </location>
</feature>
<proteinExistence type="inferred from homology"/>
<organism evidence="14">
    <name type="scientific">Rhizophora mucronata</name>
    <name type="common">Asiatic mangrove</name>
    <dbReference type="NCBI Taxonomy" id="61149"/>
    <lineage>
        <taxon>Eukaryota</taxon>
        <taxon>Viridiplantae</taxon>
        <taxon>Streptophyta</taxon>
        <taxon>Embryophyta</taxon>
        <taxon>Tracheophyta</taxon>
        <taxon>Spermatophyta</taxon>
        <taxon>Magnoliopsida</taxon>
        <taxon>eudicotyledons</taxon>
        <taxon>Gunneridae</taxon>
        <taxon>Pentapetalae</taxon>
        <taxon>rosids</taxon>
        <taxon>fabids</taxon>
        <taxon>Malpighiales</taxon>
        <taxon>Rhizophoraceae</taxon>
        <taxon>Rhizophora</taxon>
    </lineage>
</organism>
<evidence type="ECO:0000256" key="10">
    <source>
        <dbReference type="ARBA" id="ARBA00023180"/>
    </source>
</evidence>
<evidence type="ECO:0000256" key="8">
    <source>
        <dbReference type="ARBA" id="ARBA00023136"/>
    </source>
</evidence>
<evidence type="ECO:0000256" key="1">
    <source>
        <dbReference type="ARBA" id="ARBA00001936"/>
    </source>
</evidence>
<evidence type="ECO:0000256" key="3">
    <source>
        <dbReference type="ARBA" id="ARBA00022679"/>
    </source>
</evidence>
<dbReference type="PANTHER" id="PTHR48410">
    <property type="entry name" value="GLYCOSYLINOSITOL PHOSPHORYLCERAMIDE MANNOSYL TRANSFERASE 1"/>
    <property type="match status" value="1"/>
</dbReference>
<dbReference type="FunFam" id="3.90.550.10:FF:000058">
    <property type="entry name" value="Exostosin-like glycosyltransferase 2"/>
    <property type="match status" value="1"/>
</dbReference>
<dbReference type="AlphaFoldDB" id="A0A2P2JE42"/>
<keyword evidence="5" id="KW-0479">Metal-binding</keyword>
<sequence>MRGSLLFNRRGLQRFRQFAKTAVGSAKIKLLLCCCIAFTLLALAGRPLDFMGWTNRSAPLDRLPDSGKGYSILMNTWKRYDLLRQSISHYSSCAGLDSIHIVWSEPNPPSDSLVKFLSHILRSSSRGMKQVELKFDINKEDSLNNRFKEIKDLKTDAVFSIDDDVIFPCSTVEFAFSVWRSASDTMVGFVPRAHWVDQSQGKNDYYIYGGWWSVWWTGTYSMVLSKAAFFHKKYLSLYTNEVPASIKEYITKNRNCEDIAMSFLVANASGSPPIWVKGKIFEIGSTGISSMGGHNERRTQCVNRFVAEFGRMPLVSTSVKAVDSRKAWFW</sequence>
<keyword evidence="8" id="KW-0472">Membrane</keyword>
<dbReference type="GO" id="GO:0016020">
    <property type="term" value="C:membrane"/>
    <property type="evidence" value="ECO:0007669"/>
    <property type="project" value="InterPro"/>
</dbReference>
<keyword evidence="10" id="KW-0325">Glycoprotein</keyword>
<comment type="subcellular location">
    <subcellularLocation>
        <location evidence="12">Endomembrane system</location>
        <topology evidence="12">Single-pass type II membrane protein</topology>
    </subcellularLocation>
</comment>
<dbReference type="SUPFAM" id="SSF53448">
    <property type="entry name" value="Nucleotide-diphospho-sugar transferases"/>
    <property type="match status" value="1"/>
</dbReference>
<dbReference type="GO" id="GO:0046872">
    <property type="term" value="F:metal ion binding"/>
    <property type="evidence" value="ECO:0007669"/>
    <property type="project" value="UniProtKB-KW"/>
</dbReference>
<comment type="cofactor">
    <cofactor evidence="1">
        <name>Mn(2+)</name>
        <dbReference type="ChEBI" id="CHEBI:29035"/>
    </cofactor>
</comment>
<keyword evidence="6" id="KW-0735">Signal-anchor</keyword>
<keyword evidence="9" id="KW-1015">Disulfide bond</keyword>
<name>A0A2P2JE42_RHIMU</name>
<evidence type="ECO:0000256" key="6">
    <source>
        <dbReference type="ARBA" id="ARBA00022968"/>
    </source>
</evidence>
<evidence type="ECO:0000256" key="4">
    <source>
        <dbReference type="ARBA" id="ARBA00022692"/>
    </source>
</evidence>
<evidence type="ECO:0000256" key="9">
    <source>
        <dbReference type="ARBA" id="ARBA00023157"/>
    </source>
</evidence>
<keyword evidence="3" id="KW-0808">Transferase</keyword>
<evidence type="ECO:0000256" key="11">
    <source>
        <dbReference type="ARBA" id="ARBA00023211"/>
    </source>
</evidence>
<dbReference type="GO" id="GO:0016757">
    <property type="term" value="F:glycosyltransferase activity"/>
    <property type="evidence" value="ECO:0007669"/>
    <property type="project" value="InterPro"/>
</dbReference>
<keyword evidence="11" id="KW-0464">Manganese</keyword>
<keyword evidence="7" id="KW-1133">Transmembrane helix</keyword>
<evidence type="ECO:0000256" key="12">
    <source>
        <dbReference type="ARBA" id="ARBA00060399"/>
    </source>
</evidence>
<dbReference type="EMBL" id="GGEC01011251">
    <property type="protein sequence ID" value="MBW91734.1"/>
    <property type="molecule type" value="Transcribed_RNA"/>
</dbReference>
<protein>
    <recommendedName>
        <fullName evidence="13">Glycosyl transferase 64 domain-containing protein</fullName>
    </recommendedName>
</protein>
<dbReference type="InterPro" id="IPR029044">
    <property type="entry name" value="Nucleotide-diphossugar_trans"/>
</dbReference>
<dbReference type="InterPro" id="IPR015338">
    <property type="entry name" value="GT64_dom"/>
</dbReference>
<accession>A0A2P2JE42</accession>
<evidence type="ECO:0000256" key="5">
    <source>
        <dbReference type="ARBA" id="ARBA00022723"/>
    </source>
</evidence>
<evidence type="ECO:0000256" key="7">
    <source>
        <dbReference type="ARBA" id="ARBA00022989"/>
    </source>
</evidence>
<dbReference type="InterPro" id="IPR053318">
    <property type="entry name" value="GT64"/>
</dbReference>
<keyword evidence="4" id="KW-0812">Transmembrane</keyword>
<evidence type="ECO:0000256" key="2">
    <source>
        <dbReference type="ARBA" id="ARBA00008700"/>
    </source>
</evidence>
<dbReference type="GO" id="GO:0012505">
    <property type="term" value="C:endomembrane system"/>
    <property type="evidence" value="ECO:0007669"/>
    <property type="project" value="UniProtKB-SubCell"/>
</dbReference>
<dbReference type="Gene3D" id="3.90.550.10">
    <property type="entry name" value="Spore Coat Polysaccharide Biosynthesis Protein SpsA, Chain A"/>
    <property type="match status" value="1"/>
</dbReference>
<evidence type="ECO:0000259" key="13">
    <source>
        <dbReference type="Pfam" id="PF09258"/>
    </source>
</evidence>
<reference evidence="14" key="1">
    <citation type="submission" date="2018-02" db="EMBL/GenBank/DDBJ databases">
        <title>Rhizophora mucronata_Transcriptome.</title>
        <authorList>
            <person name="Meera S.P."/>
            <person name="Sreeshan A."/>
            <person name="Augustine A."/>
        </authorList>
    </citation>
    <scope>NUCLEOTIDE SEQUENCE</scope>
    <source>
        <tissue evidence="14">Leaf</tissue>
    </source>
</reference>
<evidence type="ECO:0000313" key="14">
    <source>
        <dbReference type="EMBL" id="MBW91734.1"/>
    </source>
</evidence>
<dbReference type="PANTHER" id="PTHR48410:SF1">
    <property type="entry name" value="GLYCOSYLINOSITOL PHOSPHORYLCERAMIDE MANNOSYL TRANSFERASE 1"/>
    <property type="match status" value="1"/>
</dbReference>
<comment type="similarity">
    <text evidence="2">Belongs to the glycosyltransferase 64 family.</text>
</comment>